<sequence length="70" mass="7756">GSPIGITGCNVANDPKYVINIPVADIFYDPAIWAIGYTGPLALPLTALYNADVRIDLYEVQQWVLMFQKK</sequence>
<evidence type="ECO:0000313" key="2">
    <source>
        <dbReference type="Proteomes" id="UP000789572"/>
    </source>
</evidence>
<evidence type="ECO:0000313" key="1">
    <source>
        <dbReference type="EMBL" id="CAG8469975.1"/>
    </source>
</evidence>
<dbReference type="OrthoDB" id="2314600at2759"/>
<organism evidence="1 2">
    <name type="scientific">Paraglomus occultum</name>
    <dbReference type="NCBI Taxonomy" id="144539"/>
    <lineage>
        <taxon>Eukaryota</taxon>
        <taxon>Fungi</taxon>
        <taxon>Fungi incertae sedis</taxon>
        <taxon>Mucoromycota</taxon>
        <taxon>Glomeromycotina</taxon>
        <taxon>Glomeromycetes</taxon>
        <taxon>Paraglomerales</taxon>
        <taxon>Paraglomeraceae</taxon>
        <taxon>Paraglomus</taxon>
    </lineage>
</organism>
<gene>
    <name evidence="1" type="ORF">POCULU_LOCUS992</name>
</gene>
<protein>
    <submittedName>
        <fullName evidence="1">6382_t:CDS:1</fullName>
    </submittedName>
</protein>
<accession>A0A9N8W3V4</accession>
<comment type="caution">
    <text evidence="1">The sequence shown here is derived from an EMBL/GenBank/DDBJ whole genome shotgun (WGS) entry which is preliminary data.</text>
</comment>
<dbReference type="Proteomes" id="UP000789572">
    <property type="component" value="Unassembled WGS sequence"/>
</dbReference>
<dbReference type="AlphaFoldDB" id="A0A9N8W3V4"/>
<keyword evidence="2" id="KW-1185">Reference proteome</keyword>
<reference evidence="1" key="1">
    <citation type="submission" date="2021-06" db="EMBL/GenBank/DDBJ databases">
        <authorList>
            <person name="Kallberg Y."/>
            <person name="Tangrot J."/>
            <person name="Rosling A."/>
        </authorList>
    </citation>
    <scope>NUCLEOTIDE SEQUENCE</scope>
    <source>
        <strain evidence="1">IA702</strain>
    </source>
</reference>
<proteinExistence type="predicted"/>
<feature type="non-terminal residue" evidence="1">
    <location>
        <position position="1"/>
    </location>
</feature>
<dbReference type="EMBL" id="CAJVPJ010000063">
    <property type="protein sequence ID" value="CAG8469975.1"/>
    <property type="molecule type" value="Genomic_DNA"/>
</dbReference>
<name>A0A9N8W3V4_9GLOM</name>